<dbReference type="AlphaFoldDB" id="A0A9N8J9F9"/>
<comment type="caution">
    <text evidence="1">The sequence shown here is derived from an EMBL/GenBank/DDBJ whole genome shotgun (WGS) entry which is preliminary data.</text>
</comment>
<name>A0A9N8J9F9_9FLAO</name>
<protein>
    <submittedName>
        <fullName evidence="1">Uncharacterized protein</fullName>
    </submittedName>
</protein>
<evidence type="ECO:0000313" key="2">
    <source>
        <dbReference type="Proteomes" id="UP000533639"/>
    </source>
</evidence>
<gene>
    <name evidence="1" type="ORF">FLAPXU55_04800</name>
</gene>
<dbReference type="EMBL" id="CAIJDE010000069">
    <property type="protein sequence ID" value="CAC9977068.1"/>
    <property type="molecule type" value="Genomic_DNA"/>
</dbReference>
<organism evidence="1 2">
    <name type="scientific">Flavobacterium panici</name>
    <dbReference type="NCBI Taxonomy" id="2654843"/>
    <lineage>
        <taxon>Bacteria</taxon>
        <taxon>Pseudomonadati</taxon>
        <taxon>Bacteroidota</taxon>
        <taxon>Flavobacteriia</taxon>
        <taxon>Flavobacteriales</taxon>
        <taxon>Flavobacteriaceae</taxon>
        <taxon>Flavobacterium</taxon>
    </lineage>
</organism>
<sequence>MSFGFFFEIKTDRLVCIFKYFLYLYIQFIEDAAQRTNFRKDFYFIP</sequence>
<keyword evidence="2" id="KW-1185">Reference proteome</keyword>
<accession>A0A9N8J9F9</accession>
<dbReference type="Proteomes" id="UP000533639">
    <property type="component" value="Unassembled WGS sequence"/>
</dbReference>
<reference evidence="1 2" key="1">
    <citation type="submission" date="2020-06" db="EMBL/GenBank/DDBJ databases">
        <authorList>
            <person name="Criscuolo A."/>
        </authorList>
    </citation>
    <scope>NUCLEOTIDE SEQUENCE [LARGE SCALE GENOMIC DNA]</scope>
    <source>
        <strain evidence="1">PXU-55</strain>
    </source>
</reference>
<evidence type="ECO:0000313" key="1">
    <source>
        <dbReference type="EMBL" id="CAC9977068.1"/>
    </source>
</evidence>
<proteinExistence type="predicted"/>